<protein>
    <submittedName>
        <fullName evidence="2">YdcF family protein</fullName>
    </submittedName>
</protein>
<gene>
    <name evidence="2" type="ORF">D1010_13405</name>
</gene>
<dbReference type="KEGG" id="lhb:D1010_13405"/>
<dbReference type="AlphaFoldDB" id="A0A5P8M6Z5"/>
<dbReference type="PANTHER" id="PTHR30336:SF20">
    <property type="entry name" value="DUF218 DOMAIN-CONTAINING PROTEIN"/>
    <property type="match status" value="1"/>
</dbReference>
<dbReference type="RefSeq" id="WP_152261252.1">
    <property type="nucleotide sequence ID" value="NZ_CP045143.1"/>
</dbReference>
<reference evidence="2 3" key="1">
    <citation type="submission" date="2019-10" db="EMBL/GenBank/DDBJ databases">
        <title>The completed genome of Lactobacillus harbinensis M1.</title>
        <authorList>
            <person name="Zheng Y."/>
        </authorList>
    </citation>
    <scope>NUCLEOTIDE SEQUENCE [LARGE SCALE GENOMIC DNA]</scope>
    <source>
        <strain evidence="2 3">M1</strain>
    </source>
</reference>
<accession>A0A5P8M6Z5</accession>
<sequence>MLFSELNQADLTEAQCNALLFRYPDDGAAGDVIMLAGSRMARTLRLPTAVALYQAGRAPRFLISGGRRWQDQPAGESAALASAAEEMGVPASAILTENKSQYTLANVRYSKALLADTIGLDQLHRIILVTNAYHMNRLYHMMRSYFPAHIAYSFHGTSDPYTRADNWFASPLGRRHVHHELSGLQQAIRKGEVSDYPVPDDVLAQD</sequence>
<feature type="domain" description="DUF218" evidence="1">
    <location>
        <begin position="32"/>
        <end position="150"/>
    </location>
</feature>
<name>A0A5P8M6Z5_9LACO</name>
<dbReference type="InterPro" id="IPR014729">
    <property type="entry name" value="Rossmann-like_a/b/a_fold"/>
</dbReference>
<dbReference type="GO" id="GO:0005886">
    <property type="term" value="C:plasma membrane"/>
    <property type="evidence" value="ECO:0007669"/>
    <property type="project" value="TreeGrafter"/>
</dbReference>
<dbReference type="CDD" id="cd06259">
    <property type="entry name" value="YdcF-like"/>
    <property type="match status" value="1"/>
</dbReference>
<dbReference type="Proteomes" id="UP000326779">
    <property type="component" value="Chromosome"/>
</dbReference>
<dbReference type="InterPro" id="IPR051599">
    <property type="entry name" value="Cell_Envelope_Assoc"/>
</dbReference>
<dbReference type="Gene3D" id="3.40.50.620">
    <property type="entry name" value="HUPs"/>
    <property type="match status" value="1"/>
</dbReference>
<proteinExistence type="predicted"/>
<evidence type="ECO:0000259" key="1">
    <source>
        <dbReference type="Pfam" id="PF02698"/>
    </source>
</evidence>
<evidence type="ECO:0000313" key="2">
    <source>
        <dbReference type="EMBL" id="QFR24296.1"/>
    </source>
</evidence>
<dbReference type="Pfam" id="PF02698">
    <property type="entry name" value="DUF218"/>
    <property type="match status" value="1"/>
</dbReference>
<organism evidence="2 3">
    <name type="scientific">Schleiferilactobacillus harbinensis</name>
    <dbReference type="NCBI Taxonomy" id="304207"/>
    <lineage>
        <taxon>Bacteria</taxon>
        <taxon>Bacillati</taxon>
        <taxon>Bacillota</taxon>
        <taxon>Bacilli</taxon>
        <taxon>Lactobacillales</taxon>
        <taxon>Lactobacillaceae</taxon>
        <taxon>Schleiferilactobacillus</taxon>
    </lineage>
</organism>
<dbReference type="InterPro" id="IPR003848">
    <property type="entry name" value="DUF218"/>
</dbReference>
<dbReference type="PANTHER" id="PTHR30336">
    <property type="entry name" value="INNER MEMBRANE PROTEIN, PROBABLE PERMEASE"/>
    <property type="match status" value="1"/>
</dbReference>
<evidence type="ECO:0000313" key="3">
    <source>
        <dbReference type="Proteomes" id="UP000326779"/>
    </source>
</evidence>
<dbReference type="EMBL" id="CP045143">
    <property type="protein sequence ID" value="QFR24296.1"/>
    <property type="molecule type" value="Genomic_DNA"/>
</dbReference>